<gene>
    <name evidence="1" type="ORF">TNIN_320381</name>
</gene>
<evidence type="ECO:0000313" key="1">
    <source>
        <dbReference type="EMBL" id="GFY69177.1"/>
    </source>
</evidence>
<organism evidence="1 2">
    <name type="scientific">Trichonephila inaurata madagascariensis</name>
    <dbReference type="NCBI Taxonomy" id="2747483"/>
    <lineage>
        <taxon>Eukaryota</taxon>
        <taxon>Metazoa</taxon>
        <taxon>Ecdysozoa</taxon>
        <taxon>Arthropoda</taxon>
        <taxon>Chelicerata</taxon>
        <taxon>Arachnida</taxon>
        <taxon>Araneae</taxon>
        <taxon>Araneomorphae</taxon>
        <taxon>Entelegynae</taxon>
        <taxon>Araneoidea</taxon>
        <taxon>Nephilidae</taxon>
        <taxon>Trichonephila</taxon>
        <taxon>Trichonephila inaurata</taxon>
    </lineage>
</organism>
<proteinExistence type="predicted"/>
<name>A0A8X6YBR2_9ARAC</name>
<sequence length="97" mass="10647">MFLTHPRGLWTEGGGMEGTTVRQNQTVADGCGILHPAAGVSRNTKTPGDFSFLIWFLSVPVATADKNGFRRSHCLSMHRFGSIESTLKLSNELWVIV</sequence>
<keyword evidence="2" id="KW-1185">Reference proteome</keyword>
<dbReference type="AlphaFoldDB" id="A0A8X6YBR2"/>
<dbReference type="EMBL" id="BMAV01017481">
    <property type="protein sequence ID" value="GFY69177.1"/>
    <property type="molecule type" value="Genomic_DNA"/>
</dbReference>
<comment type="caution">
    <text evidence="1">The sequence shown here is derived from an EMBL/GenBank/DDBJ whole genome shotgun (WGS) entry which is preliminary data.</text>
</comment>
<protein>
    <submittedName>
        <fullName evidence="1">Uncharacterized protein</fullName>
    </submittedName>
</protein>
<dbReference type="Proteomes" id="UP000886998">
    <property type="component" value="Unassembled WGS sequence"/>
</dbReference>
<accession>A0A8X6YBR2</accession>
<reference evidence="1" key="1">
    <citation type="submission" date="2020-08" db="EMBL/GenBank/DDBJ databases">
        <title>Multicomponent nature underlies the extraordinary mechanical properties of spider dragline silk.</title>
        <authorList>
            <person name="Kono N."/>
            <person name="Nakamura H."/>
            <person name="Mori M."/>
            <person name="Yoshida Y."/>
            <person name="Ohtoshi R."/>
            <person name="Malay A.D."/>
            <person name="Moran D.A.P."/>
            <person name="Tomita M."/>
            <person name="Numata K."/>
            <person name="Arakawa K."/>
        </authorList>
    </citation>
    <scope>NUCLEOTIDE SEQUENCE</scope>
</reference>
<evidence type="ECO:0000313" key="2">
    <source>
        <dbReference type="Proteomes" id="UP000886998"/>
    </source>
</evidence>